<proteinExistence type="predicted"/>
<feature type="compositionally biased region" description="Basic and acidic residues" evidence="1">
    <location>
        <begin position="61"/>
        <end position="82"/>
    </location>
</feature>
<reference evidence="2 3" key="1">
    <citation type="journal article" date="2020" name="Nat. Food">
        <title>A phased Vanilla planifolia genome enables genetic improvement of flavour and production.</title>
        <authorList>
            <person name="Hasing T."/>
            <person name="Tang H."/>
            <person name="Brym M."/>
            <person name="Khazi F."/>
            <person name="Huang T."/>
            <person name="Chambers A.H."/>
        </authorList>
    </citation>
    <scope>NUCLEOTIDE SEQUENCE [LARGE SCALE GENOMIC DNA]</scope>
    <source>
        <tissue evidence="2">Leaf</tissue>
    </source>
</reference>
<accession>A0A835SE58</accession>
<sequence length="118" mass="13175">MYTISDFVYNVPFLTAVLPPATIHSPSTQQLASPPRTSSSTSQSAFQDRIYLRPGFRSGRAVRDRGEEPRLPSVAQEKRGGRAADAPFRKHLRAQEGTERGASREWLPSLTYHLIFSS</sequence>
<organism evidence="2 3">
    <name type="scientific">Vanilla planifolia</name>
    <name type="common">Vanilla</name>
    <dbReference type="NCBI Taxonomy" id="51239"/>
    <lineage>
        <taxon>Eukaryota</taxon>
        <taxon>Viridiplantae</taxon>
        <taxon>Streptophyta</taxon>
        <taxon>Embryophyta</taxon>
        <taxon>Tracheophyta</taxon>
        <taxon>Spermatophyta</taxon>
        <taxon>Magnoliopsida</taxon>
        <taxon>Liliopsida</taxon>
        <taxon>Asparagales</taxon>
        <taxon>Orchidaceae</taxon>
        <taxon>Vanilloideae</taxon>
        <taxon>Vanilleae</taxon>
        <taxon>Vanilla</taxon>
    </lineage>
</organism>
<feature type="region of interest" description="Disordered" evidence="1">
    <location>
        <begin position="24"/>
        <end position="88"/>
    </location>
</feature>
<name>A0A835SE58_VANPL</name>
<evidence type="ECO:0000313" key="3">
    <source>
        <dbReference type="Proteomes" id="UP000639772"/>
    </source>
</evidence>
<dbReference type="EMBL" id="JADCNM010000001">
    <property type="protein sequence ID" value="KAG0502098.1"/>
    <property type="molecule type" value="Genomic_DNA"/>
</dbReference>
<evidence type="ECO:0000313" key="2">
    <source>
        <dbReference type="EMBL" id="KAG0502098.1"/>
    </source>
</evidence>
<comment type="caution">
    <text evidence="2">The sequence shown here is derived from an EMBL/GenBank/DDBJ whole genome shotgun (WGS) entry which is preliminary data.</text>
</comment>
<dbReference type="AlphaFoldDB" id="A0A835SE58"/>
<gene>
    <name evidence="2" type="ORF">HPP92_002170</name>
</gene>
<dbReference type="Proteomes" id="UP000639772">
    <property type="component" value="Chromosome 1"/>
</dbReference>
<feature type="compositionally biased region" description="Low complexity" evidence="1">
    <location>
        <begin position="33"/>
        <end position="44"/>
    </location>
</feature>
<evidence type="ECO:0000256" key="1">
    <source>
        <dbReference type="SAM" id="MobiDB-lite"/>
    </source>
</evidence>
<protein>
    <submittedName>
        <fullName evidence="2">Uncharacterized protein</fullName>
    </submittedName>
</protein>